<dbReference type="InterPro" id="IPR003615">
    <property type="entry name" value="HNH_nuc"/>
</dbReference>
<name>A0ABU4B5D7_9NOCA</name>
<feature type="compositionally biased region" description="Low complexity" evidence="1">
    <location>
        <begin position="442"/>
        <end position="453"/>
    </location>
</feature>
<reference evidence="3 4" key="1">
    <citation type="submission" date="2023-10" db="EMBL/GenBank/DDBJ databases">
        <title>Development of a sustainable strategy for remediation of hydrocarbon-contaminated territories based on the waste exchange concept.</title>
        <authorList>
            <person name="Krivoruchko A."/>
        </authorList>
    </citation>
    <scope>NUCLEOTIDE SEQUENCE [LARGE SCALE GENOMIC DNA]</scope>
    <source>
        <strain evidence="3 4">IEGM 1322</strain>
    </source>
</reference>
<evidence type="ECO:0000256" key="1">
    <source>
        <dbReference type="SAM" id="MobiDB-lite"/>
    </source>
</evidence>
<accession>A0ABU4B5D7</accession>
<evidence type="ECO:0000313" key="4">
    <source>
        <dbReference type="Proteomes" id="UP001185899"/>
    </source>
</evidence>
<dbReference type="InterPro" id="IPR003870">
    <property type="entry name" value="DUF222"/>
</dbReference>
<protein>
    <submittedName>
        <fullName evidence="3">DUF222 domain-containing protein</fullName>
    </submittedName>
</protein>
<feature type="compositionally biased region" description="Low complexity" evidence="1">
    <location>
        <begin position="395"/>
        <end position="412"/>
    </location>
</feature>
<gene>
    <name evidence="3" type="ORF">R3P95_24425</name>
</gene>
<feature type="domain" description="HNH nuclease" evidence="2">
    <location>
        <begin position="572"/>
        <end position="629"/>
    </location>
</feature>
<sequence>MGAIPTVSLEALTAAAREENRQAARKITACYRVHCDWITRDTKHKHYSRYGRTEMSVALGCSATVAEAYVSVGVALHTRMPLLRAAFETGEIDLPRVRTVCRILDNLSDDIVTRVEADVVEAARRSSPGPLEQAIWDILLRVAPEEAAALREFAKKFRTVTYSPAGELARIRAELTAPEAAAAWQLLEEMADTLCPKDPRGKKERLCDAFMARMHGEPRLACLCQRTDCPKTDAALPDRRVPLTMITVDIATLIGLLANPAYLAGHGSIDPDLARELARNSHWQILLTEAVTLAEKLGLAVQNPDTGEWERRSDSETTEPATQSSATTAAGESLATRPTDAATDMAAGSTPAAATDPGAADPVRKRAATSAPAPATDPPTHPTSATGPERPPSDPASSSQSPADPISPAPDLAPKRSESGFPTTPSDSTTSGATSAQGPEPGTGSTAAATAAGDNPRQRRLGSLTSAAALFCTHTPVGRGTRHSSALDLDDIRHPARNMRALDLRSAIRMDNPTIPTAGHTPANRESSGIYLGSASLAAALEAAIAADPTLGESVPRDPLTDRALIYRPDALTTAAVRLRDKHCRFPGCHRPAARCQLDHITPFDHANPRSGGWTTVNNLQCLCDYHHSVKTAGYWTAVMLPGGAILWTSTSKTTRITLPTNATSVPILGNDLRPHIPTTPKRSGHIAYPNPPDNQPPETDETAAPPF</sequence>
<feature type="compositionally biased region" description="Low complexity" evidence="1">
    <location>
        <begin position="341"/>
        <end position="361"/>
    </location>
</feature>
<feature type="compositionally biased region" description="Polar residues" evidence="1">
    <location>
        <begin position="318"/>
        <end position="330"/>
    </location>
</feature>
<organism evidence="3 4">
    <name type="scientific">Rhodococcus cercidiphylli</name>
    <dbReference type="NCBI Taxonomy" id="489916"/>
    <lineage>
        <taxon>Bacteria</taxon>
        <taxon>Bacillati</taxon>
        <taxon>Actinomycetota</taxon>
        <taxon>Actinomycetes</taxon>
        <taxon>Mycobacteriales</taxon>
        <taxon>Nocardiaceae</taxon>
        <taxon>Rhodococcus</taxon>
    </lineage>
</organism>
<keyword evidence="4" id="KW-1185">Reference proteome</keyword>
<dbReference type="SMART" id="SM00507">
    <property type="entry name" value="HNHc"/>
    <property type="match status" value="1"/>
</dbReference>
<feature type="region of interest" description="Disordered" evidence="1">
    <location>
        <begin position="670"/>
        <end position="708"/>
    </location>
</feature>
<dbReference type="RefSeq" id="WP_317549751.1">
    <property type="nucleotide sequence ID" value="NZ_JAWLKE010000012.1"/>
</dbReference>
<dbReference type="Proteomes" id="UP001185899">
    <property type="component" value="Unassembled WGS sequence"/>
</dbReference>
<dbReference type="CDD" id="cd00085">
    <property type="entry name" value="HNHc"/>
    <property type="match status" value="1"/>
</dbReference>
<feature type="region of interest" description="Disordered" evidence="1">
    <location>
        <begin position="302"/>
        <end position="458"/>
    </location>
</feature>
<dbReference type="Gene3D" id="1.10.30.50">
    <property type="match status" value="1"/>
</dbReference>
<proteinExistence type="predicted"/>
<dbReference type="Pfam" id="PF02720">
    <property type="entry name" value="DUF222"/>
    <property type="match status" value="1"/>
</dbReference>
<comment type="caution">
    <text evidence="3">The sequence shown here is derived from an EMBL/GenBank/DDBJ whole genome shotgun (WGS) entry which is preliminary data.</text>
</comment>
<feature type="compositionally biased region" description="Polar residues" evidence="1">
    <location>
        <begin position="420"/>
        <end position="437"/>
    </location>
</feature>
<evidence type="ECO:0000313" key="3">
    <source>
        <dbReference type="EMBL" id="MDV6233707.1"/>
    </source>
</evidence>
<evidence type="ECO:0000259" key="2">
    <source>
        <dbReference type="SMART" id="SM00507"/>
    </source>
</evidence>
<dbReference type="EMBL" id="JAWLKE010000012">
    <property type="protein sequence ID" value="MDV6233707.1"/>
    <property type="molecule type" value="Genomic_DNA"/>
</dbReference>